<evidence type="ECO:0000256" key="6">
    <source>
        <dbReference type="SAM" id="MobiDB-lite"/>
    </source>
</evidence>
<organism evidence="9 10">
    <name type="scientific">Blastopirellula retiformator</name>
    <dbReference type="NCBI Taxonomy" id="2527970"/>
    <lineage>
        <taxon>Bacteria</taxon>
        <taxon>Pseudomonadati</taxon>
        <taxon>Planctomycetota</taxon>
        <taxon>Planctomycetia</taxon>
        <taxon>Pirellulales</taxon>
        <taxon>Pirellulaceae</taxon>
        <taxon>Blastopirellula</taxon>
    </lineage>
</organism>
<dbReference type="RefSeq" id="WP_146428815.1">
    <property type="nucleotide sequence ID" value="NZ_SJPF01000001.1"/>
</dbReference>
<protein>
    <recommendedName>
        <fullName evidence="2">Signal peptidase I</fullName>
    </recommendedName>
    <alternativeName>
        <fullName evidence="5">Leader peptidase I</fullName>
    </alternativeName>
</protein>
<keyword evidence="7" id="KW-1133">Transmembrane helix</keyword>
<comment type="caution">
    <text evidence="9">The sequence shown here is derived from an EMBL/GenBank/DDBJ whole genome shotgun (WGS) entry which is preliminary data.</text>
</comment>
<feature type="transmembrane region" description="Helical" evidence="7">
    <location>
        <begin position="97"/>
        <end position="116"/>
    </location>
</feature>
<feature type="transmembrane region" description="Helical" evidence="7">
    <location>
        <begin position="73"/>
        <end position="91"/>
    </location>
</feature>
<dbReference type="InterPro" id="IPR019533">
    <property type="entry name" value="Peptidase_S26"/>
</dbReference>
<dbReference type="AlphaFoldDB" id="A0A5C5VL75"/>
<dbReference type="EMBL" id="SJPF01000001">
    <property type="protein sequence ID" value="TWT38575.1"/>
    <property type="molecule type" value="Genomic_DNA"/>
</dbReference>
<accession>A0A5C5VL75</accession>
<dbReference type="OrthoDB" id="9802919at2"/>
<feature type="transmembrane region" description="Helical" evidence="7">
    <location>
        <begin position="38"/>
        <end position="61"/>
    </location>
</feature>
<feature type="domain" description="Peptidase S26" evidence="8">
    <location>
        <begin position="112"/>
        <end position="259"/>
    </location>
</feature>
<feature type="region of interest" description="Disordered" evidence="6">
    <location>
        <begin position="378"/>
        <end position="400"/>
    </location>
</feature>
<dbReference type="PRINTS" id="PR00727">
    <property type="entry name" value="LEADERPTASE"/>
</dbReference>
<dbReference type="InterPro" id="IPR036286">
    <property type="entry name" value="LexA/Signal_pep-like_sf"/>
</dbReference>
<dbReference type="GO" id="GO:0004252">
    <property type="term" value="F:serine-type endopeptidase activity"/>
    <property type="evidence" value="ECO:0007669"/>
    <property type="project" value="InterPro"/>
</dbReference>
<evidence type="ECO:0000256" key="1">
    <source>
        <dbReference type="ARBA" id="ARBA00009370"/>
    </source>
</evidence>
<dbReference type="SUPFAM" id="SSF51306">
    <property type="entry name" value="LexA/Signal peptidase"/>
    <property type="match status" value="1"/>
</dbReference>
<evidence type="ECO:0000256" key="3">
    <source>
        <dbReference type="ARBA" id="ARBA00022670"/>
    </source>
</evidence>
<dbReference type="PANTHER" id="PTHR43390">
    <property type="entry name" value="SIGNAL PEPTIDASE I"/>
    <property type="match status" value="1"/>
</dbReference>
<keyword evidence="7" id="KW-0472">Membrane</keyword>
<evidence type="ECO:0000256" key="4">
    <source>
        <dbReference type="ARBA" id="ARBA00022801"/>
    </source>
</evidence>
<dbReference type="InterPro" id="IPR019756">
    <property type="entry name" value="Pept_S26A_signal_pept_1_Ser-AS"/>
</dbReference>
<dbReference type="GO" id="GO:0016020">
    <property type="term" value="C:membrane"/>
    <property type="evidence" value="ECO:0007669"/>
    <property type="project" value="InterPro"/>
</dbReference>
<comment type="similarity">
    <text evidence="1">Belongs to the peptidase S26 family.</text>
</comment>
<keyword evidence="10" id="KW-1185">Reference proteome</keyword>
<keyword evidence="7" id="KW-0812">Transmembrane</keyword>
<dbReference type="Proteomes" id="UP000318878">
    <property type="component" value="Unassembled WGS sequence"/>
</dbReference>
<dbReference type="Gene3D" id="2.10.109.10">
    <property type="entry name" value="Umud Fragment, subunit A"/>
    <property type="match status" value="1"/>
</dbReference>
<evidence type="ECO:0000313" key="9">
    <source>
        <dbReference type="EMBL" id="TWT38575.1"/>
    </source>
</evidence>
<dbReference type="PROSITE" id="PS00501">
    <property type="entry name" value="SPASE_I_1"/>
    <property type="match status" value="1"/>
</dbReference>
<reference evidence="9 10" key="1">
    <citation type="submission" date="2019-02" db="EMBL/GenBank/DDBJ databases">
        <title>Deep-cultivation of Planctomycetes and their phenomic and genomic characterization uncovers novel biology.</title>
        <authorList>
            <person name="Wiegand S."/>
            <person name="Jogler M."/>
            <person name="Boedeker C."/>
            <person name="Pinto D."/>
            <person name="Vollmers J."/>
            <person name="Rivas-Marin E."/>
            <person name="Kohn T."/>
            <person name="Peeters S.H."/>
            <person name="Heuer A."/>
            <person name="Rast P."/>
            <person name="Oberbeckmann S."/>
            <person name="Bunk B."/>
            <person name="Jeske O."/>
            <person name="Meyerdierks A."/>
            <person name="Storesund J.E."/>
            <person name="Kallscheuer N."/>
            <person name="Luecker S."/>
            <person name="Lage O.M."/>
            <person name="Pohl T."/>
            <person name="Merkel B.J."/>
            <person name="Hornburger P."/>
            <person name="Mueller R.-W."/>
            <person name="Bruemmer F."/>
            <person name="Labrenz M."/>
            <person name="Spormann A.M."/>
            <person name="Op Den Camp H."/>
            <person name="Overmann J."/>
            <person name="Amann R."/>
            <person name="Jetten M.S.M."/>
            <person name="Mascher T."/>
            <person name="Medema M.H."/>
            <person name="Devos D.P."/>
            <person name="Kaster A.-K."/>
            <person name="Ovreas L."/>
            <person name="Rohde M."/>
            <person name="Galperin M.Y."/>
            <person name="Jogler C."/>
        </authorList>
    </citation>
    <scope>NUCLEOTIDE SEQUENCE [LARGE SCALE GENOMIC DNA]</scope>
    <source>
        <strain evidence="9 10">Enr8</strain>
    </source>
</reference>
<evidence type="ECO:0000256" key="5">
    <source>
        <dbReference type="ARBA" id="ARBA00029906"/>
    </source>
</evidence>
<dbReference type="PANTHER" id="PTHR43390:SF1">
    <property type="entry name" value="CHLOROPLAST PROCESSING PEPTIDASE"/>
    <property type="match status" value="1"/>
</dbReference>
<keyword evidence="3" id="KW-0645">Protease</keyword>
<dbReference type="Pfam" id="PF10502">
    <property type="entry name" value="Peptidase_S26"/>
    <property type="match status" value="1"/>
</dbReference>
<proteinExistence type="inferred from homology"/>
<gene>
    <name evidence="9" type="ORF">Enr8_02680</name>
</gene>
<evidence type="ECO:0000256" key="7">
    <source>
        <dbReference type="SAM" id="Phobius"/>
    </source>
</evidence>
<dbReference type="InterPro" id="IPR000223">
    <property type="entry name" value="Pept_S26A_signal_pept_1"/>
</dbReference>
<evidence type="ECO:0000259" key="8">
    <source>
        <dbReference type="Pfam" id="PF10502"/>
    </source>
</evidence>
<dbReference type="GO" id="GO:0006465">
    <property type="term" value="P:signal peptide processing"/>
    <property type="evidence" value="ECO:0007669"/>
    <property type="project" value="InterPro"/>
</dbReference>
<evidence type="ECO:0000256" key="2">
    <source>
        <dbReference type="ARBA" id="ARBA00019232"/>
    </source>
</evidence>
<name>A0A5C5VL75_9BACT</name>
<sequence length="534" mass="59318">MLTVLLFVAALLLATIVIQVFSYRAAFALLRLEKGSWLIALEVAFGALVLSFAARLALNLIEANSPGGVSVKMVVLVWLTVPIIVANYIRWRLATEMGWAIAAMLIGISIGILPAFTTAYSMRTYLAEAFVVSSSSMAPTLYPGRYVLDCDDGSETAIAERDVQQVVGGGGEVVVLCPCEGNAAVLAPGQMELPHVAADRMLVGKWGLPPRRWDLVVHRNPNDPSGNYVFRLIGLPGEQVSIRAGEVWVNDALLAKPDTQHDELWFPVYLVDRDLPAEEMDSWLQTSASEGGVWKEKGWTINDDDSTLTMRGVVGDRWSYMPSAFSESVLATIPRSVADLRIDFSVEEIGGEPLEVAVDYYGRNVVWRLTNEGKLEVTSTMSDEEKTGSETSAGPAVEPGDRLSLVMRDGRLYGFCEETVLLDLPLVEEIPADWELDHFKRQVTWQASAGWRIDEIEVLRDVYYRTANEMSDRPYIRDSFRDAWDLGADELVLLGDFSSSAADSRMYQRRATTSDVIGRVLARYWPVSRWRTFP</sequence>
<keyword evidence="4" id="KW-0378">Hydrolase</keyword>
<evidence type="ECO:0000313" key="10">
    <source>
        <dbReference type="Proteomes" id="UP000318878"/>
    </source>
</evidence>